<keyword evidence="4" id="KW-1185">Reference proteome</keyword>
<evidence type="ECO:0000313" key="3">
    <source>
        <dbReference type="EMBL" id="PSJ28975.1"/>
    </source>
</evidence>
<dbReference type="RefSeq" id="WP_106675354.1">
    <property type="nucleotide sequence ID" value="NZ_PXWG01000015.1"/>
</dbReference>
<accession>A0A9X7PIB0</accession>
<dbReference type="AlphaFoldDB" id="A0A9X7PIB0"/>
<proteinExistence type="predicted"/>
<dbReference type="OrthoDB" id="4329541at2"/>
<protein>
    <submittedName>
        <fullName evidence="3">Uncharacterized protein</fullName>
    </submittedName>
</protein>
<organism evidence="3 4">
    <name type="scientific">Streptosporangium nondiastaticum</name>
    <dbReference type="NCBI Taxonomy" id="35764"/>
    <lineage>
        <taxon>Bacteria</taxon>
        <taxon>Bacillati</taxon>
        <taxon>Actinomycetota</taxon>
        <taxon>Actinomycetes</taxon>
        <taxon>Streptosporangiales</taxon>
        <taxon>Streptosporangiaceae</taxon>
        <taxon>Streptosporangium</taxon>
    </lineage>
</organism>
<keyword evidence="2" id="KW-0732">Signal</keyword>
<feature type="chain" id="PRO_5040971901" evidence="2">
    <location>
        <begin position="23"/>
        <end position="141"/>
    </location>
</feature>
<feature type="signal peptide" evidence="2">
    <location>
        <begin position="1"/>
        <end position="22"/>
    </location>
</feature>
<dbReference type="PROSITE" id="PS51257">
    <property type="entry name" value="PROKAR_LIPOPROTEIN"/>
    <property type="match status" value="1"/>
</dbReference>
<name>A0A9X7PIB0_9ACTN</name>
<gene>
    <name evidence="3" type="ORF">B7P34_09335</name>
</gene>
<comment type="caution">
    <text evidence="3">The sequence shown here is derived from an EMBL/GenBank/DDBJ whole genome shotgun (WGS) entry which is preliminary data.</text>
</comment>
<sequence>MKRIASLACAAAAALACGVASADAHGEQGAYSEHEKAQGFASTPHAAPQQAAEPGAEAAGFLQVFGDPVEVGPGANAPAVAVCPVGHVPVGGGGETSAHRIYLTDSFAQGPQWVTRGTNTSTGSESMRAFVVCAAGGEDRE</sequence>
<evidence type="ECO:0000313" key="4">
    <source>
        <dbReference type="Proteomes" id="UP000242427"/>
    </source>
</evidence>
<feature type="region of interest" description="Disordered" evidence="1">
    <location>
        <begin position="29"/>
        <end position="54"/>
    </location>
</feature>
<evidence type="ECO:0000256" key="1">
    <source>
        <dbReference type="SAM" id="MobiDB-lite"/>
    </source>
</evidence>
<dbReference type="Proteomes" id="UP000242427">
    <property type="component" value="Unassembled WGS sequence"/>
</dbReference>
<dbReference type="EMBL" id="PXWG01000015">
    <property type="protein sequence ID" value="PSJ28975.1"/>
    <property type="molecule type" value="Genomic_DNA"/>
</dbReference>
<reference evidence="3 4" key="1">
    <citation type="submission" date="2018-03" db="EMBL/GenBank/DDBJ databases">
        <title>Chitinolytic properties of Streptosporangium nondiastaticum TBG75A20.</title>
        <authorList>
            <person name="Gayathri V."/>
            <person name="Shiburaj S."/>
        </authorList>
    </citation>
    <scope>NUCLEOTIDE SEQUENCE [LARGE SCALE GENOMIC DNA]</scope>
    <source>
        <strain evidence="3 4">TBG75A20</strain>
    </source>
</reference>
<evidence type="ECO:0000256" key="2">
    <source>
        <dbReference type="SAM" id="SignalP"/>
    </source>
</evidence>